<reference evidence="1" key="1">
    <citation type="submission" date="2020-03" db="EMBL/GenBank/DDBJ databases">
        <title>The deep terrestrial virosphere.</title>
        <authorList>
            <person name="Holmfeldt K."/>
            <person name="Nilsson E."/>
            <person name="Simone D."/>
            <person name="Lopez-Fernandez M."/>
            <person name="Wu X."/>
            <person name="de Brujin I."/>
            <person name="Lundin D."/>
            <person name="Andersson A."/>
            <person name="Bertilsson S."/>
            <person name="Dopson M."/>
        </authorList>
    </citation>
    <scope>NUCLEOTIDE SEQUENCE</scope>
    <source>
        <strain evidence="2">MM415A00534</strain>
        <strain evidence="1">MM415B00395</strain>
    </source>
</reference>
<organism evidence="1">
    <name type="scientific">viral metagenome</name>
    <dbReference type="NCBI Taxonomy" id="1070528"/>
    <lineage>
        <taxon>unclassified sequences</taxon>
        <taxon>metagenomes</taxon>
        <taxon>organismal metagenomes</taxon>
    </lineage>
</organism>
<evidence type="ECO:0000313" key="1">
    <source>
        <dbReference type="EMBL" id="QJA65482.1"/>
    </source>
</evidence>
<gene>
    <name evidence="2" type="ORF">MM415A00534_0005</name>
    <name evidence="1" type="ORF">MM415B00395_0028</name>
</gene>
<dbReference type="EMBL" id="MT141539">
    <property type="protein sequence ID" value="QJA65482.1"/>
    <property type="molecule type" value="Genomic_DNA"/>
</dbReference>
<evidence type="ECO:0000313" key="2">
    <source>
        <dbReference type="EMBL" id="QJA81433.1"/>
    </source>
</evidence>
<accession>A0A6M3J931</accession>
<protein>
    <submittedName>
        <fullName evidence="1">Uncharacterized protein</fullName>
    </submittedName>
</protein>
<dbReference type="EMBL" id="MT142459">
    <property type="protein sequence ID" value="QJA81433.1"/>
    <property type="molecule type" value="Genomic_DNA"/>
</dbReference>
<dbReference type="AlphaFoldDB" id="A0A6M3J931"/>
<name>A0A6M3J931_9ZZZZ</name>
<proteinExistence type="predicted"/>
<sequence>MSKTYAGTITTECVKCGESYEVFRDESLSFEIRVECPFCHFPAKLLPSGEIRPIDRRFVC</sequence>